<dbReference type="InterPro" id="IPR036388">
    <property type="entry name" value="WH-like_DNA-bd_sf"/>
</dbReference>
<evidence type="ECO:0000313" key="2">
    <source>
        <dbReference type="EMBL" id="PQV64634.1"/>
    </source>
</evidence>
<dbReference type="Gene3D" id="1.10.10.10">
    <property type="entry name" value="Winged helix-like DNA-binding domain superfamily/Winged helix DNA-binding domain"/>
    <property type="match status" value="1"/>
</dbReference>
<protein>
    <submittedName>
        <fullName evidence="2">Transcriptional regulator, BadM/Rrf2 family</fullName>
    </submittedName>
</protein>
<sequence>MEPDKGLSLRDIAKRQNISMDYLEQIVPALKSAGLVKAKRGAQGGYQLAKTPLEITMFDALRALEGPFEPMICLSEDEDAKTATKPSKNSNCGASGSCAVQEVWRELQEAIEKVLKNLTLAEMLNRQEKLYGVPIRTYRERELTRLVVL</sequence>
<dbReference type="Proteomes" id="UP000237684">
    <property type="component" value="Unassembled WGS sequence"/>
</dbReference>
<dbReference type="SUPFAM" id="SSF46785">
    <property type="entry name" value="Winged helix' DNA-binding domain"/>
    <property type="match status" value="1"/>
</dbReference>
<accession>A0A2S8SV25</accession>
<dbReference type="EMBL" id="NIGF01000004">
    <property type="protein sequence ID" value="PQV64634.1"/>
    <property type="molecule type" value="Genomic_DNA"/>
</dbReference>
<dbReference type="Pfam" id="PF02082">
    <property type="entry name" value="Rrf2"/>
    <property type="match status" value="1"/>
</dbReference>
<dbReference type="NCBIfam" id="TIGR00738">
    <property type="entry name" value="rrf2_super"/>
    <property type="match status" value="1"/>
</dbReference>
<dbReference type="InParanoid" id="A0A2S8SV25"/>
<dbReference type="InterPro" id="IPR036390">
    <property type="entry name" value="WH_DNA-bd_sf"/>
</dbReference>
<dbReference type="GO" id="GO:0005829">
    <property type="term" value="C:cytosol"/>
    <property type="evidence" value="ECO:0007669"/>
    <property type="project" value="TreeGrafter"/>
</dbReference>
<dbReference type="GO" id="GO:0003700">
    <property type="term" value="F:DNA-binding transcription factor activity"/>
    <property type="evidence" value="ECO:0007669"/>
    <property type="project" value="TreeGrafter"/>
</dbReference>
<reference evidence="2 3" key="1">
    <citation type="journal article" date="2018" name="Syst. Appl. Microbiol.">
        <title>Abditibacterium utsteinense sp. nov., the first cultivated member of candidate phylum FBP, isolated from ice-free Antarctic soil samples.</title>
        <authorList>
            <person name="Tahon G."/>
            <person name="Tytgat B."/>
            <person name="Lebbe L."/>
            <person name="Carlier A."/>
            <person name="Willems A."/>
        </authorList>
    </citation>
    <scope>NUCLEOTIDE SEQUENCE [LARGE SCALE GENOMIC DNA]</scope>
    <source>
        <strain evidence="2 3">LMG 29911</strain>
    </source>
</reference>
<proteinExistence type="predicted"/>
<name>A0A2S8SV25_9BACT</name>
<evidence type="ECO:0000313" key="3">
    <source>
        <dbReference type="Proteomes" id="UP000237684"/>
    </source>
</evidence>
<dbReference type="AlphaFoldDB" id="A0A2S8SV25"/>
<dbReference type="GO" id="GO:0003677">
    <property type="term" value="F:DNA binding"/>
    <property type="evidence" value="ECO:0007669"/>
    <property type="project" value="UniProtKB-KW"/>
</dbReference>
<evidence type="ECO:0000256" key="1">
    <source>
        <dbReference type="ARBA" id="ARBA00023125"/>
    </source>
</evidence>
<organism evidence="2 3">
    <name type="scientific">Abditibacterium utsteinense</name>
    <dbReference type="NCBI Taxonomy" id="1960156"/>
    <lineage>
        <taxon>Bacteria</taxon>
        <taxon>Pseudomonadati</taxon>
        <taxon>Abditibacteriota</taxon>
        <taxon>Abditibacteriia</taxon>
        <taxon>Abditibacteriales</taxon>
        <taxon>Abditibacteriaceae</taxon>
        <taxon>Abditibacterium</taxon>
    </lineage>
</organism>
<comment type="caution">
    <text evidence="2">The sequence shown here is derived from an EMBL/GenBank/DDBJ whole genome shotgun (WGS) entry which is preliminary data.</text>
</comment>
<keyword evidence="3" id="KW-1185">Reference proteome</keyword>
<keyword evidence="1" id="KW-0238">DNA-binding</keyword>
<dbReference type="PANTHER" id="PTHR33221">
    <property type="entry name" value="WINGED HELIX-TURN-HELIX TRANSCRIPTIONAL REGULATOR, RRF2 FAMILY"/>
    <property type="match status" value="1"/>
</dbReference>
<gene>
    <name evidence="2" type="ORF">B1R32_104128</name>
</gene>
<dbReference type="InterPro" id="IPR000944">
    <property type="entry name" value="Tscrpt_reg_Rrf2"/>
</dbReference>
<dbReference type="PANTHER" id="PTHR33221:SF5">
    <property type="entry name" value="HTH-TYPE TRANSCRIPTIONAL REGULATOR ISCR"/>
    <property type="match status" value="1"/>
</dbReference>
<dbReference type="PROSITE" id="PS51197">
    <property type="entry name" value="HTH_RRF2_2"/>
    <property type="match status" value="1"/>
</dbReference>
<dbReference type="PROSITE" id="PS01332">
    <property type="entry name" value="HTH_RRF2_1"/>
    <property type="match status" value="1"/>
</dbReference>
<dbReference type="InterPro" id="IPR030489">
    <property type="entry name" value="TR_Rrf2-type_CS"/>
</dbReference>
<dbReference type="FunCoup" id="A0A2S8SV25">
    <property type="interactions" value="241"/>
</dbReference>